<dbReference type="Gene3D" id="3.40.930.10">
    <property type="entry name" value="Mannitol-specific EII, Chain A"/>
    <property type="match status" value="1"/>
</dbReference>
<dbReference type="GO" id="GO:0016323">
    <property type="term" value="C:basolateral plasma membrane"/>
    <property type="evidence" value="ECO:0007669"/>
    <property type="project" value="TreeGrafter"/>
</dbReference>
<dbReference type="GO" id="GO:0008509">
    <property type="term" value="F:monoatomic anion transmembrane transporter activity"/>
    <property type="evidence" value="ECO:0007669"/>
    <property type="project" value="InterPro"/>
</dbReference>
<dbReference type="GO" id="GO:0005452">
    <property type="term" value="F:solute:inorganic anion antiporter activity"/>
    <property type="evidence" value="ECO:0007669"/>
    <property type="project" value="InterPro"/>
</dbReference>
<dbReference type="STRING" id="8469.M7BDR5"/>
<dbReference type="SUPFAM" id="SSF55804">
    <property type="entry name" value="Phoshotransferase/anion transport protein"/>
    <property type="match status" value="1"/>
</dbReference>
<protein>
    <submittedName>
        <fullName evidence="3">Band 3 anion transport protein</fullName>
    </submittedName>
</protein>
<proteinExistence type="predicted"/>
<dbReference type="GO" id="GO:0051453">
    <property type="term" value="P:regulation of intracellular pH"/>
    <property type="evidence" value="ECO:0007669"/>
    <property type="project" value="TreeGrafter"/>
</dbReference>
<evidence type="ECO:0000256" key="1">
    <source>
        <dbReference type="SAM" id="MobiDB-lite"/>
    </source>
</evidence>
<dbReference type="PANTHER" id="PTHR11453:SF12">
    <property type="entry name" value="BAND 3 ANION TRANSPORT PROTEIN"/>
    <property type="match status" value="1"/>
</dbReference>
<evidence type="ECO:0000259" key="2">
    <source>
        <dbReference type="Pfam" id="PF07565"/>
    </source>
</evidence>
<reference evidence="4" key="1">
    <citation type="journal article" date="2013" name="Nat. Genet.">
        <title>The draft genomes of soft-shell turtle and green sea turtle yield insights into the development and evolution of the turtle-specific body plan.</title>
        <authorList>
            <person name="Wang Z."/>
            <person name="Pascual-Anaya J."/>
            <person name="Zadissa A."/>
            <person name="Li W."/>
            <person name="Niimura Y."/>
            <person name="Huang Z."/>
            <person name="Li C."/>
            <person name="White S."/>
            <person name="Xiong Z."/>
            <person name="Fang D."/>
            <person name="Wang B."/>
            <person name="Ming Y."/>
            <person name="Chen Y."/>
            <person name="Zheng Y."/>
            <person name="Kuraku S."/>
            <person name="Pignatelli M."/>
            <person name="Herrero J."/>
            <person name="Beal K."/>
            <person name="Nozawa M."/>
            <person name="Li Q."/>
            <person name="Wang J."/>
            <person name="Zhang H."/>
            <person name="Yu L."/>
            <person name="Shigenobu S."/>
            <person name="Wang J."/>
            <person name="Liu J."/>
            <person name="Flicek P."/>
            <person name="Searle S."/>
            <person name="Wang J."/>
            <person name="Kuratani S."/>
            <person name="Yin Y."/>
            <person name="Aken B."/>
            <person name="Zhang G."/>
            <person name="Irie N."/>
        </authorList>
    </citation>
    <scope>NUCLEOTIDE SEQUENCE [LARGE SCALE GENOMIC DNA]</scope>
</reference>
<feature type="region of interest" description="Disordered" evidence="1">
    <location>
        <begin position="20"/>
        <end position="46"/>
    </location>
</feature>
<dbReference type="InterPro" id="IPR016152">
    <property type="entry name" value="PTrfase/Anion_transptr"/>
</dbReference>
<gene>
    <name evidence="3" type="ORF">UY3_09028</name>
</gene>
<evidence type="ECO:0000313" key="3">
    <source>
        <dbReference type="EMBL" id="EMP33735.1"/>
    </source>
</evidence>
<feature type="domain" description="Band 3 cytoplasmic" evidence="2">
    <location>
        <begin position="94"/>
        <end position="211"/>
    </location>
</feature>
<dbReference type="Proteomes" id="UP000031443">
    <property type="component" value="Unassembled WGS sequence"/>
</dbReference>
<name>M7BDR5_CHEMY</name>
<dbReference type="GO" id="GO:0015106">
    <property type="term" value="F:bicarbonate transmembrane transporter activity"/>
    <property type="evidence" value="ECO:0007669"/>
    <property type="project" value="TreeGrafter"/>
</dbReference>
<sequence length="247" mass="28093">MSCYSCNQLTPCADETERDLQPNLTSGSHKQGHCLNPRPGNKREPDIKAVGKVRAGPGTFSDPALMGGVSSDSLHSSWGCTKTASKAPLRVWAYVELQELVMDRNNELRWMEAGHWIKLEEDFEEAGHWGRPHLSYLTFRSLLEVRRAFTKGTVLLDLPEKFLAGITNQLIDQMIYEEQLKPQDRETILRTLLLQHSHPDESESMGTLFPGQLEREGTKDEVTSQPLMQEYHQIEMQTLTSTEQARR</sequence>
<evidence type="ECO:0000313" key="4">
    <source>
        <dbReference type="Proteomes" id="UP000031443"/>
    </source>
</evidence>
<dbReference type="EMBL" id="KB535131">
    <property type="protein sequence ID" value="EMP33735.1"/>
    <property type="molecule type" value="Genomic_DNA"/>
</dbReference>
<dbReference type="Pfam" id="PF07565">
    <property type="entry name" value="Band_3_cyto"/>
    <property type="match status" value="1"/>
</dbReference>
<accession>M7BDR5</accession>
<keyword evidence="4" id="KW-1185">Reference proteome</keyword>
<dbReference type="AlphaFoldDB" id="M7BDR5"/>
<organism evidence="3 4">
    <name type="scientific">Chelonia mydas</name>
    <name type="common">Green sea-turtle</name>
    <name type="synonym">Chelonia agassizi</name>
    <dbReference type="NCBI Taxonomy" id="8469"/>
    <lineage>
        <taxon>Eukaryota</taxon>
        <taxon>Metazoa</taxon>
        <taxon>Chordata</taxon>
        <taxon>Craniata</taxon>
        <taxon>Vertebrata</taxon>
        <taxon>Euteleostomi</taxon>
        <taxon>Archelosauria</taxon>
        <taxon>Testudinata</taxon>
        <taxon>Testudines</taxon>
        <taxon>Cryptodira</taxon>
        <taxon>Durocryptodira</taxon>
        <taxon>Americhelydia</taxon>
        <taxon>Chelonioidea</taxon>
        <taxon>Cheloniidae</taxon>
        <taxon>Chelonia</taxon>
    </lineage>
</organism>
<dbReference type="PANTHER" id="PTHR11453">
    <property type="entry name" value="ANION EXCHANGE PROTEIN"/>
    <property type="match status" value="1"/>
</dbReference>
<dbReference type="InterPro" id="IPR013769">
    <property type="entry name" value="Band3_cytoplasmic_dom"/>
</dbReference>
<dbReference type="InterPro" id="IPR003020">
    <property type="entry name" value="HCO3_transpt_euk"/>
</dbReference>